<name>A0AA38M9F9_9CUCU</name>
<dbReference type="InterPro" id="IPR013604">
    <property type="entry name" value="7TM_chemorcpt"/>
</dbReference>
<proteinExistence type="predicted"/>
<evidence type="ECO:0000256" key="2">
    <source>
        <dbReference type="ARBA" id="ARBA00022475"/>
    </source>
</evidence>
<evidence type="ECO:0000256" key="4">
    <source>
        <dbReference type="ARBA" id="ARBA00022989"/>
    </source>
</evidence>
<comment type="caution">
    <text evidence="7">The sequence shown here is derived from an EMBL/GenBank/DDBJ whole genome shotgun (WGS) entry which is preliminary data.</text>
</comment>
<organism evidence="7 8">
    <name type="scientific">Zophobas morio</name>
    <dbReference type="NCBI Taxonomy" id="2755281"/>
    <lineage>
        <taxon>Eukaryota</taxon>
        <taxon>Metazoa</taxon>
        <taxon>Ecdysozoa</taxon>
        <taxon>Arthropoda</taxon>
        <taxon>Hexapoda</taxon>
        <taxon>Insecta</taxon>
        <taxon>Pterygota</taxon>
        <taxon>Neoptera</taxon>
        <taxon>Endopterygota</taxon>
        <taxon>Coleoptera</taxon>
        <taxon>Polyphaga</taxon>
        <taxon>Cucujiformia</taxon>
        <taxon>Tenebrionidae</taxon>
        <taxon>Zophobas</taxon>
    </lineage>
</organism>
<evidence type="ECO:0000256" key="5">
    <source>
        <dbReference type="ARBA" id="ARBA00023136"/>
    </source>
</evidence>
<sequence length="270" mass="31394">MLISCFYFKIFLITPWYNFSKRSFSNQKLCKLYGLLLTLVKVVLTGIGIVDASSYDEVLQTILPSQKFIHNVCSATLCSVNIINTARSLWDLNNWELLFKNCQHIYEQLPEKNKVDLKIVMPSFVIKQFVICLLTLYPFFVLTAYFGTPAWKCIFLSHMTGLYYEYLLVSFVKGVVKILKNGYQSLNYKLSRIDPQAKYVEETIRNLAKSYRLLGQTIDIFNTIFGYQLALVIFHCGLQFINALNFLLVCMKWDFVNSFFHFVWVATVSL</sequence>
<evidence type="ECO:0000256" key="1">
    <source>
        <dbReference type="ARBA" id="ARBA00004651"/>
    </source>
</evidence>
<feature type="transmembrane region" description="Helical" evidence="6">
    <location>
        <begin position="224"/>
        <end position="248"/>
    </location>
</feature>
<evidence type="ECO:0000313" key="8">
    <source>
        <dbReference type="Proteomes" id="UP001168821"/>
    </source>
</evidence>
<dbReference type="Pfam" id="PF08395">
    <property type="entry name" value="7tm_7"/>
    <property type="match status" value="1"/>
</dbReference>
<evidence type="ECO:0008006" key="9">
    <source>
        <dbReference type="Google" id="ProtNLM"/>
    </source>
</evidence>
<evidence type="ECO:0000313" key="7">
    <source>
        <dbReference type="EMBL" id="KAJ3648111.1"/>
    </source>
</evidence>
<keyword evidence="4 6" id="KW-1133">Transmembrane helix</keyword>
<keyword evidence="3 6" id="KW-0812">Transmembrane</keyword>
<dbReference type="AlphaFoldDB" id="A0AA38M9F9"/>
<comment type="subcellular location">
    <subcellularLocation>
        <location evidence="1">Cell membrane</location>
        <topology evidence="1">Multi-pass membrane protein</topology>
    </subcellularLocation>
</comment>
<dbReference type="GO" id="GO:0050909">
    <property type="term" value="P:sensory perception of taste"/>
    <property type="evidence" value="ECO:0007669"/>
    <property type="project" value="InterPro"/>
</dbReference>
<dbReference type="GO" id="GO:0005886">
    <property type="term" value="C:plasma membrane"/>
    <property type="evidence" value="ECO:0007669"/>
    <property type="project" value="UniProtKB-SubCell"/>
</dbReference>
<keyword evidence="5 6" id="KW-0472">Membrane</keyword>
<gene>
    <name evidence="7" type="ORF">Zmor_019945</name>
</gene>
<evidence type="ECO:0000256" key="3">
    <source>
        <dbReference type="ARBA" id="ARBA00022692"/>
    </source>
</evidence>
<reference evidence="7" key="1">
    <citation type="journal article" date="2023" name="G3 (Bethesda)">
        <title>Whole genome assemblies of Zophobas morio and Tenebrio molitor.</title>
        <authorList>
            <person name="Kaur S."/>
            <person name="Stinson S.A."/>
            <person name="diCenzo G.C."/>
        </authorList>
    </citation>
    <scope>NUCLEOTIDE SEQUENCE</scope>
    <source>
        <strain evidence="7">QUZm001</strain>
    </source>
</reference>
<dbReference type="EMBL" id="JALNTZ010000006">
    <property type="protein sequence ID" value="KAJ3648111.1"/>
    <property type="molecule type" value="Genomic_DNA"/>
</dbReference>
<accession>A0AA38M9F9</accession>
<dbReference type="Proteomes" id="UP001168821">
    <property type="component" value="Unassembled WGS sequence"/>
</dbReference>
<protein>
    <recommendedName>
        <fullName evidence="9">Gustatory receptor</fullName>
    </recommendedName>
</protein>
<feature type="transmembrane region" description="Helical" evidence="6">
    <location>
        <begin position="32"/>
        <end position="50"/>
    </location>
</feature>
<feature type="transmembrane region" description="Helical" evidence="6">
    <location>
        <begin position="153"/>
        <end position="172"/>
    </location>
</feature>
<evidence type="ECO:0000256" key="6">
    <source>
        <dbReference type="SAM" id="Phobius"/>
    </source>
</evidence>
<keyword evidence="2" id="KW-1003">Cell membrane</keyword>
<keyword evidence="8" id="KW-1185">Reference proteome</keyword>
<feature type="transmembrane region" description="Helical" evidence="6">
    <location>
        <begin position="124"/>
        <end position="146"/>
    </location>
</feature>